<reference evidence="1" key="1">
    <citation type="submission" date="2021-01" db="EMBL/GenBank/DDBJ databases">
        <authorList>
            <person name="Corre E."/>
            <person name="Pelletier E."/>
            <person name="Niang G."/>
            <person name="Scheremetjew M."/>
            <person name="Finn R."/>
            <person name="Kale V."/>
            <person name="Holt S."/>
            <person name="Cochrane G."/>
            <person name="Meng A."/>
            <person name="Brown T."/>
            <person name="Cohen L."/>
        </authorList>
    </citation>
    <scope>NUCLEOTIDE SEQUENCE</scope>
    <source>
        <strain evidence="1">PLY429</strain>
    </source>
</reference>
<name>A0A7S1T0S8_9CHLO</name>
<dbReference type="PANTHER" id="PTHR43036">
    <property type="entry name" value="OSJNBB0011N17.9 PROTEIN"/>
    <property type="match status" value="1"/>
</dbReference>
<accession>A0A7S1T0S8</accession>
<protein>
    <recommendedName>
        <fullName evidence="2">Methyltransferase type 11 domain-containing protein</fullName>
    </recommendedName>
</protein>
<dbReference type="EMBL" id="HBGG01032762">
    <property type="protein sequence ID" value="CAD9214893.1"/>
    <property type="molecule type" value="Transcribed_RNA"/>
</dbReference>
<gene>
    <name evidence="1" type="ORF">TCHU04912_LOCUS17133</name>
</gene>
<proteinExistence type="predicted"/>
<sequence length="114" mass="12967">MQQPERVFAEIFRVLKPGGVCIITYSNRQFYQKAITAWRDGSGYSRSRLVAQYFSSVEGFTQPEILTEVPDDGIESKAPPGGLQRALQRLTNIWSQRVQSDPFYAVVSYRSAEQ</sequence>
<dbReference type="InterPro" id="IPR029063">
    <property type="entry name" value="SAM-dependent_MTases_sf"/>
</dbReference>
<evidence type="ECO:0008006" key="2">
    <source>
        <dbReference type="Google" id="ProtNLM"/>
    </source>
</evidence>
<dbReference type="PANTHER" id="PTHR43036:SF2">
    <property type="entry name" value="OS04G0481300 PROTEIN"/>
    <property type="match status" value="1"/>
</dbReference>
<dbReference type="SUPFAM" id="SSF53335">
    <property type="entry name" value="S-adenosyl-L-methionine-dependent methyltransferases"/>
    <property type="match status" value="1"/>
</dbReference>
<dbReference type="Gene3D" id="3.40.50.150">
    <property type="entry name" value="Vaccinia Virus protein VP39"/>
    <property type="match status" value="1"/>
</dbReference>
<evidence type="ECO:0000313" key="1">
    <source>
        <dbReference type="EMBL" id="CAD9214893.1"/>
    </source>
</evidence>
<organism evidence="1">
    <name type="scientific">Tetraselmis chuii</name>
    <dbReference type="NCBI Taxonomy" id="63592"/>
    <lineage>
        <taxon>Eukaryota</taxon>
        <taxon>Viridiplantae</taxon>
        <taxon>Chlorophyta</taxon>
        <taxon>core chlorophytes</taxon>
        <taxon>Chlorodendrophyceae</taxon>
        <taxon>Chlorodendrales</taxon>
        <taxon>Chlorodendraceae</taxon>
        <taxon>Tetraselmis</taxon>
    </lineage>
</organism>
<dbReference type="AlphaFoldDB" id="A0A7S1T0S8"/>